<gene>
    <name evidence="7" type="ORF">RS3R1_19000</name>
</gene>
<protein>
    <submittedName>
        <fullName evidence="7">DNA helicase</fullName>
    </submittedName>
</protein>
<dbReference type="EMBL" id="BSCQ01000030">
    <property type="protein sequence ID" value="GLH42812.1"/>
    <property type="molecule type" value="Genomic_DNA"/>
</dbReference>
<evidence type="ECO:0000256" key="5">
    <source>
        <dbReference type="PROSITE-ProRule" id="PRU00560"/>
    </source>
</evidence>
<dbReference type="GO" id="GO:0004386">
    <property type="term" value="F:helicase activity"/>
    <property type="evidence" value="ECO:0007669"/>
    <property type="project" value="UniProtKB-KW"/>
</dbReference>
<sequence length="824" mass="93571">MAQHIPDLPPELRPLAEMPWFKRLAARFFGHGLTKLRAQHRASWLHGQADGFRSGHTAGVEYGFKEGKLEGLEEGRQVLLIRDSRNTEHRPPSVDNHLFDDWRLPLTAELKKRIKADVARLLPAHAQPSAAQWKMIFSDTPSTSVIAGAGAGKSTTLVLRILLLSHYLGFELDSMTVVTFTRESRKDFINKLIEIFTLWGQPLNLKQARELVRTFHSRILPMVRSLPGFERLQAFENLSDRPQSGAEEVHSNPFDLRINDAQRQQLNACYHRLFNDDERFRQLIQPLSRAGLQLKELERDHPDVQKRMAVTELAAKRDEELCDVIEDLWFRAGAWPIKGIEPNRQAFEINGSKFHAHGYIPSLDAWVVLGFDPRENAQLTRPNAKLSVRAEWAVKRTLFQAFCRKPLIWLDSYESSRRVLATLAGDASAGPGFDYKVKGELASAPLLDCFVAAAGFIENLGLDVPDAVSRMSFAKDDPDRFFFEALSLFWRAFEDHLLDQKPPVMTYNRMFALFSEHSPENLKLLSDELLRPMAHLMIDEFQDVSPQIVSWIRASLNEIRSRGPAMHVGRGAQRSSLLCVGDDWQSIYGWRGSSPSYFMEFNKEFPSPSTTRVMLSDNYRSHQHIIDAAEHIVRAAPAIAGKKAKASGEPKPLHPVNVLERDDEALGQRLAEHYRRGDSILMLYRKSSDKLLIEQHIKPVLNVDSSLPYDARRLKQLTYHSAKGLQADAVFLLGDCQHLTSSPYKNQVYRMAGLGKSGDSEPYDTAQKDEILRLAYVGITRAVSHCYWYVEPQDSQAVNMPRASDRVAKGKPFFVDHRREKASA</sequence>
<keyword evidence="1 5" id="KW-0547">Nucleotide-binding</keyword>
<evidence type="ECO:0000313" key="7">
    <source>
        <dbReference type="EMBL" id="GLH42812.1"/>
    </source>
</evidence>
<dbReference type="Gene3D" id="3.40.50.300">
    <property type="entry name" value="P-loop containing nucleotide triphosphate hydrolases"/>
    <property type="match status" value="3"/>
</dbReference>
<evidence type="ECO:0000259" key="6">
    <source>
        <dbReference type="PROSITE" id="PS51198"/>
    </source>
</evidence>
<keyword evidence="3 5" id="KW-0347">Helicase</keyword>
<feature type="binding site" evidence="5">
    <location>
        <begin position="147"/>
        <end position="154"/>
    </location>
    <ligand>
        <name>ATP</name>
        <dbReference type="ChEBI" id="CHEBI:30616"/>
    </ligand>
</feature>
<keyword evidence="8" id="KW-1185">Reference proteome</keyword>
<dbReference type="RefSeq" id="WP_160769333.1">
    <property type="nucleotide sequence ID" value="NZ_BSCQ01000030.1"/>
</dbReference>
<evidence type="ECO:0000256" key="4">
    <source>
        <dbReference type="ARBA" id="ARBA00022840"/>
    </source>
</evidence>
<accession>A0ABQ5PH07</accession>
<reference evidence="7" key="3">
    <citation type="journal article" date="2023" name="J. Biotechnol.">
        <title>Draft Genome Sequences of Endophytic Pseudomonas Strains, Isolated from the Interior of Brassicaceae Plants.</title>
        <authorList>
            <person name="Kaneko H."/>
            <person name="Furuya T."/>
        </authorList>
    </citation>
    <scope>NUCLEOTIDE SEQUENCE</scope>
    <source>
        <strain evidence="7">RS3R-1</strain>
    </source>
</reference>
<dbReference type="PANTHER" id="PTHR11070">
    <property type="entry name" value="UVRD / RECB / PCRA DNA HELICASE FAMILY MEMBER"/>
    <property type="match status" value="1"/>
</dbReference>
<reference evidence="7" key="1">
    <citation type="journal article" date="2021" name="Sci. Rep.">
        <title>An efficient direct screening system for microorganisms that activate plant immune responses based on plant-microbe interactions using cultured plant cells.</title>
        <authorList>
            <person name="Kurokawa M."/>
            <person name="Nakano M."/>
            <person name="Kitahata N."/>
            <person name="Kuchitsu K."/>
            <person name="Furuya T."/>
        </authorList>
    </citation>
    <scope>NUCLEOTIDE SEQUENCE</scope>
    <source>
        <strain evidence="7">RS3R-1</strain>
    </source>
</reference>
<dbReference type="InterPro" id="IPR000212">
    <property type="entry name" value="DNA_helicase_UvrD/REP"/>
</dbReference>
<evidence type="ECO:0000256" key="2">
    <source>
        <dbReference type="ARBA" id="ARBA00022801"/>
    </source>
</evidence>
<name>A0ABQ5PH07_9PSED</name>
<proteinExistence type="predicted"/>
<comment type="caution">
    <text evidence="7">The sequence shown here is derived from an EMBL/GenBank/DDBJ whole genome shotgun (WGS) entry which is preliminary data.</text>
</comment>
<dbReference type="PROSITE" id="PS51198">
    <property type="entry name" value="UVRD_HELICASE_ATP_BIND"/>
    <property type="match status" value="1"/>
</dbReference>
<keyword evidence="2 5" id="KW-0378">Hydrolase</keyword>
<evidence type="ECO:0000256" key="1">
    <source>
        <dbReference type="ARBA" id="ARBA00022741"/>
    </source>
</evidence>
<evidence type="ECO:0000313" key="8">
    <source>
        <dbReference type="Proteomes" id="UP001145022"/>
    </source>
</evidence>
<feature type="domain" description="UvrD-like helicase ATP-binding" evidence="6">
    <location>
        <begin position="126"/>
        <end position="622"/>
    </location>
</feature>
<dbReference type="Pfam" id="PF00580">
    <property type="entry name" value="UvrD-helicase"/>
    <property type="match status" value="2"/>
</dbReference>
<reference evidence="7" key="2">
    <citation type="submission" date="2022-11" db="EMBL/GenBank/DDBJ databases">
        <title>Draft genome sequencing of Pseudomonas atacamensis RS3R1.</title>
        <authorList>
            <person name="Furuya T."/>
            <person name="Kaneko H."/>
        </authorList>
    </citation>
    <scope>NUCLEOTIDE SEQUENCE</scope>
    <source>
        <strain evidence="7">RS3R-1</strain>
    </source>
</reference>
<dbReference type="InterPro" id="IPR027417">
    <property type="entry name" value="P-loop_NTPase"/>
</dbReference>
<organism evidence="7 8">
    <name type="scientific">Pseudomonas atacamensis</name>
    <dbReference type="NCBI Taxonomy" id="2565368"/>
    <lineage>
        <taxon>Bacteria</taxon>
        <taxon>Pseudomonadati</taxon>
        <taxon>Pseudomonadota</taxon>
        <taxon>Gammaproteobacteria</taxon>
        <taxon>Pseudomonadales</taxon>
        <taxon>Pseudomonadaceae</taxon>
        <taxon>Pseudomonas</taxon>
    </lineage>
</organism>
<dbReference type="InterPro" id="IPR014016">
    <property type="entry name" value="UvrD-like_ATP-bd"/>
</dbReference>
<keyword evidence="4 5" id="KW-0067">ATP-binding</keyword>
<dbReference type="Proteomes" id="UP001145022">
    <property type="component" value="Unassembled WGS sequence"/>
</dbReference>
<dbReference type="SUPFAM" id="SSF52540">
    <property type="entry name" value="P-loop containing nucleoside triphosphate hydrolases"/>
    <property type="match status" value="1"/>
</dbReference>
<dbReference type="PANTHER" id="PTHR11070:SF63">
    <property type="entry name" value="DNA HELICASE IV"/>
    <property type="match status" value="1"/>
</dbReference>
<evidence type="ECO:0000256" key="3">
    <source>
        <dbReference type="ARBA" id="ARBA00022806"/>
    </source>
</evidence>